<dbReference type="InterPro" id="IPR036259">
    <property type="entry name" value="MFS_trans_sf"/>
</dbReference>
<dbReference type="Proteomes" id="UP001499930">
    <property type="component" value="Unassembled WGS sequence"/>
</dbReference>
<proteinExistence type="predicted"/>
<dbReference type="EMBL" id="BAAAWD010000028">
    <property type="protein sequence ID" value="GAA3037969.1"/>
    <property type="molecule type" value="Genomic_DNA"/>
</dbReference>
<keyword evidence="1" id="KW-0472">Membrane</keyword>
<reference evidence="3" key="1">
    <citation type="journal article" date="2019" name="Int. J. Syst. Evol. Microbiol.">
        <title>The Global Catalogue of Microorganisms (GCM) 10K type strain sequencing project: providing services to taxonomists for standard genome sequencing and annotation.</title>
        <authorList>
            <consortium name="The Broad Institute Genomics Platform"/>
            <consortium name="The Broad Institute Genome Sequencing Center for Infectious Disease"/>
            <person name="Wu L."/>
            <person name="Ma J."/>
        </authorList>
    </citation>
    <scope>NUCLEOTIDE SEQUENCE [LARGE SCALE GENOMIC DNA]</scope>
    <source>
        <strain evidence="3">JCM 3106</strain>
    </source>
</reference>
<evidence type="ECO:0000313" key="2">
    <source>
        <dbReference type="EMBL" id="GAA3037969.1"/>
    </source>
</evidence>
<sequence>MGLAHAAPEDAPDVSGLFVMMTQLGQVVGVATFGTLYLGSGSVAATCLALTGTILLTGACALPLLRRRDPRPATP</sequence>
<dbReference type="SUPFAM" id="SSF103473">
    <property type="entry name" value="MFS general substrate transporter"/>
    <property type="match status" value="1"/>
</dbReference>
<dbReference type="RefSeq" id="WP_344906597.1">
    <property type="nucleotide sequence ID" value="NZ_BAAAWD010000028.1"/>
</dbReference>
<accession>A0ABP6LFB0</accession>
<evidence type="ECO:0000256" key="1">
    <source>
        <dbReference type="SAM" id="Phobius"/>
    </source>
</evidence>
<name>A0ABP6LFB0_9ACTN</name>
<gene>
    <name evidence="2" type="ORF">GCM10017559_77420</name>
</gene>
<keyword evidence="3" id="KW-1185">Reference proteome</keyword>
<keyword evidence="1" id="KW-0812">Transmembrane</keyword>
<protein>
    <recommendedName>
        <fullName evidence="4">Major facilitator superfamily (MFS) profile domain-containing protein</fullName>
    </recommendedName>
</protein>
<evidence type="ECO:0000313" key="3">
    <source>
        <dbReference type="Proteomes" id="UP001499930"/>
    </source>
</evidence>
<evidence type="ECO:0008006" key="4">
    <source>
        <dbReference type="Google" id="ProtNLM"/>
    </source>
</evidence>
<comment type="caution">
    <text evidence="2">The sequence shown here is derived from an EMBL/GenBank/DDBJ whole genome shotgun (WGS) entry which is preliminary data.</text>
</comment>
<organism evidence="2 3">
    <name type="scientific">Streptosporangium longisporum</name>
    <dbReference type="NCBI Taxonomy" id="46187"/>
    <lineage>
        <taxon>Bacteria</taxon>
        <taxon>Bacillati</taxon>
        <taxon>Actinomycetota</taxon>
        <taxon>Actinomycetes</taxon>
        <taxon>Streptosporangiales</taxon>
        <taxon>Streptosporangiaceae</taxon>
        <taxon>Streptosporangium</taxon>
    </lineage>
</organism>
<keyword evidence="1" id="KW-1133">Transmembrane helix</keyword>
<feature type="transmembrane region" description="Helical" evidence="1">
    <location>
        <begin position="43"/>
        <end position="65"/>
    </location>
</feature>